<proteinExistence type="predicted"/>
<feature type="transmembrane region" description="Helical" evidence="1">
    <location>
        <begin position="113"/>
        <end position="132"/>
    </location>
</feature>
<keyword evidence="3" id="KW-1185">Reference proteome</keyword>
<dbReference type="RefSeq" id="WP_281892837.1">
    <property type="nucleotide sequence ID" value="NZ_BSDI01000004.1"/>
</dbReference>
<protein>
    <submittedName>
        <fullName evidence="2">Uncharacterized protein</fullName>
    </submittedName>
</protein>
<evidence type="ECO:0000313" key="2">
    <source>
        <dbReference type="EMBL" id="GLH95777.1"/>
    </source>
</evidence>
<dbReference type="Proteomes" id="UP001144280">
    <property type="component" value="Unassembled WGS sequence"/>
</dbReference>
<organism evidence="2 3">
    <name type="scientific">Phytohabitans aurantiacus</name>
    <dbReference type="NCBI Taxonomy" id="3016789"/>
    <lineage>
        <taxon>Bacteria</taxon>
        <taxon>Bacillati</taxon>
        <taxon>Actinomycetota</taxon>
        <taxon>Actinomycetes</taxon>
        <taxon>Micromonosporales</taxon>
        <taxon>Micromonosporaceae</taxon>
    </lineage>
</organism>
<keyword evidence="1" id="KW-0472">Membrane</keyword>
<gene>
    <name evidence="2" type="ORF">Pa4123_10490</name>
</gene>
<keyword evidence="1" id="KW-0812">Transmembrane</keyword>
<keyword evidence="1" id="KW-1133">Transmembrane helix</keyword>
<feature type="transmembrane region" description="Helical" evidence="1">
    <location>
        <begin position="51"/>
        <end position="76"/>
    </location>
</feature>
<reference evidence="2" key="1">
    <citation type="submission" date="2022-12" db="EMBL/GenBank/DDBJ databases">
        <title>New Phytohabitans aurantiacus sp. RD004123 nov., an actinomycete isolated from soil.</title>
        <authorList>
            <person name="Triningsih D.W."/>
            <person name="Harunari E."/>
            <person name="Igarashi Y."/>
        </authorList>
    </citation>
    <scope>NUCLEOTIDE SEQUENCE</scope>
    <source>
        <strain evidence="2">RD004123</strain>
    </source>
</reference>
<accession>A0ABQ5QNE3</accession>
<feature type="transmembrane region" description="Helical" evidence="1">
    <location>
        <begin position="88"/>
        <end position="107"/>
    </location>
</feature>
<evidence type="ECO:0000256" key="1">
    <source>
        <dbReference type="SAM" id="Phobius"/>
    </source>
</evidence>
<dbReference type="EMBL" id="BSDI01000004">
    <property type="protein sequence ID" value="GLH95777.1"/>
    <property type="molecule type" value="Genomic_DNA"/>
</dbReference>
<evidence type="ECO:0000313" key="3">
    <source>
        <dbReference type="Proteomes" id="UP001144280"/>
    </source>
</evidence>
<name>A0ABQ5QNE3_9ACTN</name>
<comment type="caution">
    <text evidence="2">The sequence shown here is derived from an EMBL/GenBank/DDBJ whole genome shotgun (WGS) entry which is preliminary data.</text>
</comment>
<sequence length="135" mass="14092">MSEADEMSLAEGLGLRIQRDAVREPTPAPTGLARIFRLPGWDDPAPPTTRLAAMCGWAAVLGLIGLAIAIRGFLAVLGGTAPAWYEPAMAGIGVTGIGLTVGAFMSIQRRLLPWFMLAAATIPLIAAVILSVRAL</sequence>